<reference evidence="10" key="1">
    <citation type="submission" date="2020-12" db="EMBL/GenBank/DDBJ databases">
        <title>Geomonas sp. Red875, isolated from river sediment.</title>
        <authorList>
            <person name="Xu Z."/>
            <person name="Zhang Z."/>
            <person name="Masuda Y."/>
            <person name="Itoh H."/>
            <person name="Senoo K."/>
        </authorList>
    </citation>
    <scope>NUCLEOTIDE SEQUENCE</scope>
    <source>
        <strain evidence="10">Red875</strain>
    </source>
</reference>
<proteinExistence type="inferred from homology"/>
<keyword evidence="6 10" id="KW-0067">ATP-binding</keyword>
<organism evidence="10 11">
    <name type="scientific">Geomesophilobacter sediminis</name>
    <dbReference type="NCBI Taxonomy" id="2798584"/>
    <lineage>
        <taxon>Bacteria</taxon>
        <taxon>Pseudomonadati</taxon>
        <taxon>Thermodesulfobacteriota</taxon>
        <taxon>Desulfuromonadia</taxon>
        <taxon>Geobacterales</taxon>
        <taxon>Geobacteraceae</taxon>
        <taxon>Geomesophilobacter</taxon>
    </lineage>
</organism>
<name>A0A8J7LUC3_9BACT</name>
<evidence type="ECO:0000256" key="7">
    <source>
        <dbReference type="ARBA" id="ARBA00023136"/>
    </source>
</evidence>
<dbReference type="PANTHER" id="PTHR43297:SF2">
    <property type="entry name" value="DIPEPTIDE TRANSPORT ATP-BINDING PROTEIN DPPD"/>
    <property type="match status" value="1"/>
</dbReference>
<dbReference type="InterPro" id="IPR017871">
    <property type="entry name" value="ABC_transporter-like_CS"/>
</dbReference>
<keyword evidence="11" id="KW-1185">Reference proteome</keyword>
<dbReference type="Gene3D" id="3.40.50.300">
    <property type="entry name" value="P-loop containing nucleotide triphosphate hydrolases"/>
    <property type="match status" value="1"/>
</dbReference>
<dbReference type="SUPFAM" id="SSF52540">
    <property type="entry name" value="P-loop containing nucleoside triphosphate hydrolases"/>
    <property type="match status" value="1"/>
</dbReference>
<evidence type="ECO:0000256" key="3">
    <source>
        <dbReference type="ARBA" id="ARBA00022448"/>
    </source>
</evidence>
<evidence type="ECO:0000256" key="1">
    <source>
        <dbReference type="ARBA" id="ARBA00004417"/>
    </source>
</evidence>
<dbReference type="GO" id="GO:0005886">
    <property type="term" value="C:plasma membrane"/>
    <property type="evidence" value="ECO:0007669"/>
    <property type="project" value="UniProtKB-SubCell"/>
</dbReference>
<evidence type="ECO:0000313" key="10">
    <source>
        <dbReference type="EMBL" id="MBJ6723595.1"/>
    </source>
</evidence>
<dbReference type="EMBL" id="JAEMHM010000002">
    <property type="protein sequence ID" value="MBJ6723595.1"/>
    <property type="molecule type" value="Genomic_DNA"/>
</dbReference>
<dbReference type="AlphaFoldDB" id="A0A8J7LUC3"/>
<dbReference type="Proteomes" id="UP000636888">
    <property type="component" value="Unassembled WGS sequence"/>
</dbReference>
<protein>
    <submittedName>
        <fullName evidence="10">ABC transporter ATP-binding protein</fullName>
    </submittedName>
</protein>
<dbReference type="InterPro" id="IPR027417">
    <property type="entry name" value="P-loop_NTPase"/>
</dbReference>
<dbReference type="Pfam" id="PF00005">
    <property type="entry name" value="ABC_tran"/>
    <property type="match status" value="1"/>
</dbReference>
<dbReference type="PANTHER" id="PTHR43297">
    <property type="entry name" value="OLIGOPEPTIDE TRANSPORT ATP-BINDING PROTEIN APPD"/>
    <property type="match status" value="1"/>
</dbReference>
<evidence type="ECO:0000256" key="8">
    <source>
        <dbReference type="SAM" id="MobiDB-lite"/>
    </source>
</evidence>
<dbReference type="Pfam" id="PF08352">
    <property type="entry name" value="oligo_HPY"/>
    <property type="match status" value="1"/>
</dbReference>
<dbReference type="InterPro" id="IPR003439">
    <property type="entry name" value="ABC_transporter-like_ATP-bd"/>
</dbReference>
<dbReference type="PROSITE" id="PS00211">
    <property type="entry name" value="ABC_TRANSPORTER_1"/>
    <property type="match status" value="1"/>
</dbReference>
<keyword evidence="7" id="KW-0472">Membrane</keyword>
<dbReference type="InterPro" id="IPR013563">
    <property type="entry name" value="Oligopep_ABC_C"/>
</dbReference>
<dbReference type="CDD" id="cd03257">
    <property type="entry name" value="ABC_NikE_OppD_transporters"/>
    <property type="match status" value="1"/>
</dbReference>
<dbReference type="InterPro" id="IPR050388">
    <property type="entry name" value="ABC_Ni/Peptide_Import"/>
</dbReference>
<sequence length="366" mass="39467">MSANLLLSVENLTVRLPSRHGTVRAVERVSFAIEKGKTLALVGESGCGKSMLCRALAGILPGGAQLPGAWRMTFDGRNLARLSPKELTRLRGNEIGIVLQNPLASLNPVHTIGRQVSEPMLYHLGIAASEAKRRTVELLQAVGIPQAEPRMKCYPHQLSGGMRQRVAIAIALSCDPKLLIADEPTTALDVTVQAEILDLLGRLQRDRGMSILLVSHDLALVAGRAHHTAVMYAGRIVEEAPTPELFAGMRMPYTRALLEALPRIDAPVLGPLPAIVGQPPNLAAPIVGCAFAPRCAYARDLCREQEPSLLEAALLPRLDQAEPEAGVATGFESLPKPEPPRPPTLDPGSPFHHRYACWFPVGEEMP</sequence>
<dbReference type="GO" id="GO:0005524">
    <property type="term" value="F:ATP binding"/>
    <property type="evidence" value="ECO:0007669"/>
    <property type="project" value="UniProtKB-KW"/>
</dbReference>
<dbReference type="GO" id="GO:0016887">
    <property type="term" value="F:ATP hydrolysis activity"/>
    <property type="evidence" value="ECO:0007669"/>
    <property type="project" value="InterPro"/>
</dbReference>
<dbReference type="PROSITE" id="PS50893">
    <property type="entry name" value="ABC_TRANSPORTER_2"/>
    <property type="match status" value="1"/>
</dbReference>
<evidence type="ECO:0000256" key="6">
    <source>
        <dbReference type="ARBA" id="ARBA00022840"/>
    </source>
</evidence>
<comment type="similarity">
    <text evidence="2">Belongs to the ABC transporter superfamily.</text>
</comment>
<evidence type="ECO:0000256" key="2">
    <source>
        <dbReference type="ARBA" id="ARBA00005417"/>
    </source>
</evidence>
<feature type="region of interest" description="Disordered" evidence="8">
    <location>
        <begin position="329"/>
        <end position="348"/>
    </location>
</feature>
<accession>A0A8J7LUC3</accession>
<evidence type="ECO:0000256" key="4">
    <source>
        <dbReference type="ARBA" id="ARBA00022475"/>
    </source>
</evidence>
<comment type="subcellular location">
    <subcellularLocation>
        <location evidence="1">Cell inner membrane</location>
        <topology evidence="1">Peripheral membrane protein</topology>
    </subcellularLocation>
</comment>
<keyword evidence="5" id="KW-0547">Nucleotide-binding</keyword>
<keyword evidence="3" id="KW-0813">Transport</keyword>
<dbReference type="InterPro" id="IPR003593">
    <property type="entry name" value="AAA+_ATPase"/>
</dbReference>
<gene>
    <name evidence="10" type="ORF">JFN93_02630</name>
</gene>
<feature type="compositionally biased region" description="Pro residues" evidence="8">
    <location>
        <begin position="336"/>
        <end position="345"/>
    </location>
</feature>
<dbReference type="RefSeq" id="WP_199382436.1">
    <property type="nucleotide sequence ID" value="NZ_JAEMHM010000002.1"/>
</dbReference>
<keyword evidence="4" id="KW-1003">Cell membrane</keyword>
<dbReference type="FunFam" id="3.40.50.300:FF:000016">
    <property type="entry name" value="Oligopeptide ABC transporter ATP-binding component"/>
    <property type="match status" value="1"/>
</dbReference>
<dbReference type="NCBIfam" id="TIGR01727">
    <property type="entry name" value="oligo_HPY"/>
    <property type="match status" value="1"/>
</dbReference>
<dbReference type="SMART" id="SM00382">
    <property type="entry name" value="AAA"/>
    <property type="match status" value="1"/>
</dbReference>
<dbReference type="GO" id="GO:0015833">
    <property type="term" value="P:peptide transport"/>
    <property type="evidence" value="ECO:0007669"/>
    <property type="project" value="InterPro"/>
</dbReference>
<evidence type="ECO:0000259" key="9">
    <source>
        <dbReference type="PROSITE" id="PS50893"/>
    </source>
</evidence>
<evidence type="ECO:0000256" key="5">
    <source>
        <dbReference type="ARBA" id="ARBA00022741"/>
    </source>
</evidence>
<feature type="domain" description="ABC transporter" evidence="9">
    <location>
        <begin position="7"/>
        <end position="258"/>
    </location>
</feature>
<evidence type="ECO:0000313" key="11">
    <source>
        <dbReference type="Proteomes" id="UP000636888"/>
    </source>
</evidence>
<comment type="caution">
    <text evidence="10">The sequence shown here is derived from an EMBL/GenBank/DDBJ whole genome shotgun (WGS) entry which is preliminary data.</text>
</comment>